<keyword evidence="4" id="KW-1185">Reference proteome</keyword>
<proteinExistence type="predicted"/>
<accession>A0A0D3GDH2</accession>
<evidence type="ECO:0000313" key="4">
    <source>
        <dbReference type="Proteomes" id="UP000026960"/>
    </source>
</evidence>
<evidence type="ECO:0000256" key="2">
    <source>
        <dbReference type="SAM" id="SignalP"/>
    </source>
</evidence>
<evidence type="ECO:0000256" key="1">
    <source>
        <dbReference type="SAM" id="MobiDB-lite"/>
    </source>
</evidence>
<protein>
    <submittedName>
        <fullName evidence="3">Uncharacterized protein</fullName>
    </submittedName>
</protein>
<feature type="signal peptide" evidence="2">
    <location>
        <begin position="1"/>
        <end position="22"/>
    </location>
</feature>
<feature type="region of interest" description="Disordered" evidence="1">
    <location>
        <begin position="80"/>
        <end position="99"/>
    </location>
</feature>
<dbReference type="Proteomes" id="UP000026960">
    <property type="component" value="Chromosome 6"/>
</dbReference>
<feature type="chain" id="PRO_5002276213" evidence="2">
    <location>
        <begin position="23"/>
        <end position="117"/>
    </location>
</feature>
<dbReference type="HOGENOM" id="CLU_154151_0_0_1"/>
<dbReference type="EnsemblPlants" id="OBART06G05190.1">
    <property type="protein sequence ID" value="OBART06G05190.1"/>
    <property type="gene ID" value="OBART06G05190"/>
</dbReference>
<sequence length="117" mass="11823">MASPILVAFLLLGLYAVVSVDSSRPIEGGVETIWTAAAADQGDGGVAPPPRHHCKGGGGGGAAAVARSSLPERSMIAVMPRRQPVRAPPSPKASMAMTSYMPPCSGGVPGCRTPRMG</sequence>
<feature type="region of interest" description="Disordered" evidence="1">
    <location>
        <begin position="41"/>
        <end position="65"/>
    </location>
</feature>
<reference evidence="3" key="1">
    <citation type="journal article" date="2009" name="Rice">
        <title>De Novo Next Generation Sequencing of Plant Genomes.</title>
        <authorList>
            <person name="Rounsley S."/>
            <person name="Marri P.R."/>
            <person name="Yu Y."/>
            <person name="He R."/>
            <person name="Sisneros N."/>
            <person name="Goicoechea J.L."/>
            <person name="Lee S.J."/>
            <person name="Angelova A."/>
            <person name="Kudrna D."/>
            <person name="Luo M."/>
            <person name="Affourtit J."/>
            <person name="Desany B."/>
            <person name="Knight J."/>
            <person name="Niazi F."/>
            <person name="Egholm M."/>
            <person name="Wing R.A."/>
        </authorList>
    </citation>
    <scope>NUCLEOTIDE SEQUENCE [LARGE SCALE GENOMIC DNA]</scope>
    <source>
        <strain evidence="3">cv. IRGC 105608</strain>
    </source>
</reference>
<name>A0A0D3GDH2_9ORYZ</name>
<organism evidence="3">
    <name type="scientific">Oryza barthii</name>
    <dbReference type="NCBI Taxonomy" id="65489"/>
    <lineage>
        <taxon>Eukaryota</taxon>
        <taxon>Viridiplantae</taxon>
        <taxon>Streptophyta</taxon>
        <taxon>Embryophyta</taxon>
        <taxon>Tracheophyta</taxon>
        <taxon>Spermatophyta</taxon>
        <taxon>Magnoliopsida</taxon>
        <taxon>Liliopsida</taxon>
        <taxon>Poales</taxon>
        <taxon>Poaceae</taxon>
        <taxon>BOP clade</taxon>
        <taxon>Oryzoideae</taxon>
        <taxon>Oryzeae</taxon>
        <taxon>Oryzinae</taxon>
        <taxon>Oryza</taxon>
    </lineage>
</organism>
<evidence type="ECO:0000313" key="3">
    <source>
        <dbReference type="EnsemblPlants" id="OBART06G05190.1"/>
    </source>
</evidence>
<keyword evidence="2" id="KW-0732">Signal</keyword>
<dbReference type="Gramene" id="OBART06G05190.1">
    <property type="protein sequence ID" value="OBART06G05190.1"/>
    <property type="gene ID" value="OBART06G05190"/>
</dbReference>
<dbReference type="PaxDb" id="65489-OBART06G05190.1"/>
<dbReference type="AlphaFoldDB" id="A0A0D3GDH2"/>
<reference evidence="3" key="2">
    <citation type="submission" date="2015-03" db="UniProtKB">
        <authorList>
            <consortium name="EnsemblPlants"/>
        </authorList>
    </citation>
    <scope>IDENTIFICATION</scope>
</reference>